<keyword evidence="2" id="KW-1185">Reference proteome</keyword>
<reference evidence="1 2" key="1">
    <citation type="submission" date="2023-10" db="EMBL/GenBank/DDBJ databases">
        <title>Virgibacillus soli CC-YMP-6 genome.</title>
        <authorList>
            <person name="Miliotis G."/>
            <person name="Sengupta P."/>
            <person name="Hameed A."/>
            <person name="Chuvochina M."/>
            <person name="Mcdonagh F."/>
            <person name="Simpson A.C."/>
            <person name="Singh N.K."/>
            <person name="Rekha P.D."/>
            <person name="Raman K."/>
            <person name="Hugenholtz P."/>
            <person name="Venkateswaran K."/>
        </authorList>
    </citation>
    <scope>NUCLEOTIDE SEQUENCE [LARGE SCALE GENOMIC DNA]</scope>
    <source>
        <strain evidence="1 2">CC-YMP-6</strain>
    </source>
</reference>
<evidence type="ECO:0000313" key="1">
    <source>
        <dbReference type="EMBL" id="MDY0409808.1"/>
    </source>
</evidence>
<dbReference type="RefSeq" id="WP_320380594.1">
    <property type="nucleotide sequence ID" value="NZ_JAWDIQ010000002.1"/>
</dbReference>
<name>A0ABU5CWP1_9BACI</name>
<gene>
    <name evidence="1" type="ORF">RWD45_16065</name>
</gene>
<evidence type="ECO:0008006" key="3">
    <source>
        <dbReference type="Google" id="ProtNLM"/>
    </source>
</evidence>
<proteinExistence type="predicted"/>
<evidence type="ECO:0000313" key="2">
    <source>
        <dbReference type="Proteomes" id="UP001275315"/>
    </source>
</evidence>
<sequence length="564" mass="66228">MIKDMDKEMYPRYELSKLLNITYSTKLVKILNEYNINPISKDTRNIEYYKKSDTEKLLKIQSELYEYYQTNFVTYNEGIRLGVSAHSLSLSNPTELPIIARVKKYCNIRTVYEKRLVNVALERKALLNNTSYYTRREVSLLFKVVCIERFLKSNNVEPIIINSKSGSYNRWDKNEIDSLFKRREKLYNYYDQNHLTYKEVSKLLNVKMVSSYTIKSNGLILDELPSLAKFNRFKKTKVAFRKSSIDKYLKAKKEKGEKRQEAKGKKKYLNLKESKSKRKDFILKKGKSGCQFIEEGNLKNKHLLLRDISKVLGLSKELVVLALQENEITPRHVISNVKWYSKDEIYKLKEAQNSLLTKFENEYMTFIELRSLNISGNSIQKFTARDLPRLIKIGKFKNSKVVYPKNSVDEYMSQMRREQLQKEITKDIALPYATYERLIVALEISFSANAPLTQKYWFSYVQQILNKTKGNKQSVKKQIIRFASITKLIANITKSKEIFSYSVKELNLLLFNHEIFPEYQMTLFSFFNAINNAMPTALIGVGKINNPYEVKRRKGIGKRRSTPY</sequence>
<dbReference type="EMBL" id="JAWDIQ010000002">
    <property type="protein sequence ID" value="MDY0409808.1"/>
    <property type="molecule type" value="Genomic_DNA"/>
</dbReference>
<protein>
    <recommendedName>
        <fullName evidence="3">Helix-turn-helix domain-containing protein</fullName>
    </recommendedName>
</protein>
<dbReference type="Proteomes" id="UP001275315">
    <property type="component" value="Unassembled WGS sequence"/>
</dbReference>
<accession>A0ABU5CWP1</accession>
<comment type="caution">
    <text evidence="1">The sequence shown here is derived from an EMBL/GenBank/DDBJ whole genome shotgun (WGS) entry which is preliminary data.</text>
</comment>
<organism evidence="1 2">
    <name type="scientific">Paracerasibacillus soli</name>
    <dbReference type="NCBI Taxonomy" id="480284"/>
    <lineage>
        <taxon>Bacteria</taxon>
        <taxon>Bacillati</taxon>
        <taxon>Bacillota</taxon>
        <taxon>Bacilli</taxon>
        <taxon>Bacillales</taxon>
        <taxon>Bacillaceae</taxon>
        <taxon>Paracerasibacillus</taxon>
    </lineage>
</organism>